<proteinExistence type="predicted"/>
<gene>
    <name evidence="1" type="ORF">JAAARDRAFT_646797</name>
</gene>
<sequence length="119" mass="13492">MPPITNSTENVSPFECRQNWVVHPSRSRIGSSYLSRPCSTGCNPYSWRISPHSQHLRLVSFLHSSTVFNLSTSPPTPPHTQFTVKYRSRNLDPVAAPVETRTKIPSLPLHPRYCHPQTT</sequence>
<dbReference type="AlphaFoldDB" id="A0A067Q8J2"/>
<keyword evidence="2" id="KW-1185">Reference proteome</keyword>
<reference evidence="2" key="1">
    <citation type="journal article" date="2014" name="Proc. Natl. Acad. Sci. U.S.A.">
        <title>Extensive sampling of basidiomycete genomes demonstrates inadequacy of the white-rot/brown-rot paradigm for wood decay fungi.</title>
        <authorList>
            <person name="Riley R."/>
            <person name="Salamov A.A."/>
            <person name="Brown D.W."/>
            <person name="Nagy L.G."/>
            <person name="Floudas D."/>
            <person name="Held B.W."/>
            <person name="Levasseur A."/>
            <person name="Lombard V."/>
            <person name="Morin E."/>
            <person name="Otillar R."/>
            <person name="Lindquist E.A."/>
            <person name="Sun H."/>
            <person name="LaButti K.M."/>
            <person name="Schmutz J."/>
            <person name="Jabbour D."/>
            <person name="Luo H."/>
            <person name="Baker S.E."/>
            <person name="Pisabarro A.G."/>
            <person name="Walton J.D."/>
            <person name="Blanchette R.A."/>
            <person name="Henrissat B."/>
            <person name="Martin F."/>
            <person name="Cullen D."/>
            <person name="Hibbett D.S."/>
            <person name="Grigoriev I.V."/>
        </authorList>
    </citation>
    <scope>NUCLEOTIDE SEQUENCE [LARGE SCALE GENOMIC DNA]</scope>
    <source>
        <strain evidence="2">MUCL 33604</strain>
    </source>
</reference>
<evidence type="ECO:0000313" key="2">
    <source>
        <dbReference type="Proteomes" id="UP000027265"/>
    </source>
</evidence>
<evidence type="ECO:0000313" key="1">
    <source>
        <dbReference type="EMBL" id="KDQ58906.1"/>
    </source>
</evidence>
<dbReference type="EMBL" id="KL197716">
    <property type="protein sequence ID" value="KDQ58906.1"/>
    <property type="molecule type" value="Genomic_DNA"/>
</dbReference>
<accession>A0A067Q8J2</accession>
<protein>
    <submittedName>
        <fullName evidence="1">Uncharacterized protein</fullName>
    </submittedName>
</protein>
<name>A0A067Q8J2_9AGAM</name>
<dbReference type="Proteomes" id="UP000027265">
    <property type="component" value="Unassembled WGS sequence"/>
</dbReference>
<dbReference type="HOGENOM" id="CLU_2061839_0_0_1"/>
<dbReference type="InParanoid" id="A0A067Q8J2"/>
<organism evidence="1 2">
    <name type="scientific">Jaapia argillacea MUCL 33604</name>
    <dbReference type="NCBI Taxonomy" id="933084"/>
    <lineage>
        <taxon>Eukaryota</taxon>
        <taxon>Fungi</taxon>
        <taxon>Dikarya</taxon>
        <taxon>Basidiomycota</taxon>
        <taxon>Agaricomycotina</taxon>
        <taxon>Agaricomycetes</taxon>
        <taxon>Agaricomycetidae</taxon>
        <taxon>Jaapiales</taxon>
        <taxon>Jaapiaceae</taxon>
        <taxon>Jaapia</taxon>
    </lineage>
</organism>